<comment type="similarity">
    <text evidence="4 16 17">Belongs to the OadG family.</text>
</comment>
<keyword evidence="19" id="KW-1185">Reference proteome</keyword>
<evidence type="ECO:0000256" key="13">
    <source>
        <dbReference type="ARBA" id="ARBA00023136"/>
    </source>
</evidence>
<evidence type="ECO:0000256" key="7">
    <source>
        <dbReference type="ARBA" id="ARBA00022475"/>
    </source>
</evidence>
<protein>
    <recommendedName>
        <fullName evidence="16">Probable oxaloacetate decarboxylase gamma chain</fullName>
        <ecNumber evidence="16">7.2.4.2</ecNumber>
    </recommendedName>
</protein>
<comment type="catalytic activity">
    <reaction evidence="15 16 17">
        <text>oxaloacetate + 2 Na(+)(in) + H(+) = pyruvate + 2 Na(+)(out) + CO2</text>
        <dbReference type="Rhea" id="RHEA:57724"/>
        <dbReference type="ChEBI" id="CHEBI:15361"/>
        <dbReference type="ChEBI" id="CHEBI:15378"/>
        <dbReference type="ChEBI" id="CHEBI:16452"/>
        <dbReference type="ChEBI" id="CHEBI:16526"/>
        <dbReference type="ChEBI" id="CHEBI:29101"/>
        <dbReference type="EC" id="7.2.4.2"/>
    </reaction>
</comment>
<dbReference type="InterPro" id="IPR005899">
    <property type="entry name" value="Na_pump_deCOase"/>
</dbReference>
<evidence type="ECO:0000256" key="3">
    <source>
        <dbReference type="ARBA" id="ARBA00004162"/>
    </source>
</evidence>
<dbReference type="NCBIfam" id="TIGR01195">
    <property type="entry name" value="oadG_fam"/>
    <property type="match status" value="1"/>
</dbReference>
<comment type="function">
    <text evidence="2 16 17">Catalyzes the decarboxylation of oxaloacetate coupled to Na(+) translocation.</text>
</comment>
<evidence type="ECO:0000313" key="19">
    <source>
        <dbReference type="Proteomes" id="UP000773469"/>
    </source>
</evidence>
<dbReference type="EC" id="7.2.4.2" evidence="16"/>
<dbReference type="RefSeq" id="WP_220746524.1">
    <property type="nucleotide sequence ID" value="NZ_BPEU01000005.1"/>
</dbReference>
<reference evidence="18 19" key="1">
    <citation type="submission" date="2021-05" db="EMBL/GenBank/DDBJ databases">
        <title>Molecular characterization for Shewanella algae harboring chromosomal blaOXA-55-like strains isolated from clinical and environment sample.</title>
        <authorList>
            <person name="Ohama Y."/>
            <person name="Aoki K."/>
            <person name="Harada S."/>
            <person name="Moriya K."/>
            <person name="Ishii Y."/>
            <person name="Tateda K."/>
        </authorList>
    </citation>
    <scope>NUCLEOTIDE SEQUENCE [LARGE SCALE GENOMIC DNA]</scope>
    <source>
        <strain evidence="18 19">MBTL60-118</strain>
    </source>
</reference>
<name>A0ABQ4NX17_SHECO</name>
<dbReference type="Proteomes" id="UP000773469">
    <property type="component" value="Unassembled WGS sequence"/>
</dbReference>
<evidence type="ECO:0000256" key="16">
    <source>
        <dbReference type="HAMAP-Rule" id="MF_00404"/>
    </source>
</evidence>
<gene>
    <name evidence="16 18" type="primary">oadG</name>
    <name evidence="18" type="ORF">TUM3794_09000</name>
</gene>
<keyword evidence="11 16" id="KW-0915">Sodium</keyword>
<keyword evidence="9 16" id="KW-1278">Translocase</keyword>
<comment type="cofactor">
    <cofactor evidence="1 16 17">
        <name>Na(+)</name>
        <dbReference type="ChEBI" id="CHEBI:29101"/>
    </cofactor>
</comment>
<keyword evidence="8 16" id="KW-0812">Transmembrane</keyword>
<dbReference type="InterPro" id="IPR023424">
    <property type="entry name" value="OadG"/>
</dbReference>
<evidence type="ECO:0000256" key="8">
    <source>
        <dbReference type="ARBA" id="ARBA00022692"/>
    </source>
</evidence>
<evidence type="ECO:0000256" key="4">
    <source>
        <dbReference type="ARBA" id="ARBA00005844"/>
    </source>
</evidence>
<evidence type="ECO:0000256" key="6">
    <source>
        <dbReference type="ARBA" id="ARBA00022448"/>
    </source>
</evidence>
<feature type="transmembrane region" description="Helical" evidence="16 17">
    <location>
        <begin position="12"/>
        <end position="33"/>
    </location>
</feature>
<dbReference type="Pfam" id="PF04277">
    <property type="entry name" value="OAD_gamma"/>
    <property type="match status" value="1"/>
</dbReference>
<keyword evidence="6 16" id="KW-0813">Transport</keyword>
<evidence type="ECO:0000256" key="15">
    <source>
        <dbReference type="ARBA" id="ARBA00048176"/>
    </source>
</evidence>
<evidence type="ECO:0000256" key="17">
    <source>
        <dbReference type="RuleBase" id="RU004278"/>
    </source>
</evidence>
<dbReference type="HAMAP" id="MF_00404">
    <property type="entry name" value="OadG"/>
    <property type="match status" value="1"/>
</dbReference>
<evidence type="ECO:0000256" key="9">
    <source>
        <dbReference type="ARBA" id="ARBA00022967"/>
    </source>
</evidence>
<proteinExistence type="inferred from homology"/>
<accession>A0ABQ4NX17</accession>
<evidence type="ECO:0000256" key="14">
    <source>
        <dbReference type="ARBA" id="ARBA00023201"/>
    </source>
</evidence>
<comment type="caution">
    <text evidence="18">The sequence shown here is derived from an EMBL/GenBank/DDBJ whole genome shotgun (WGS) entry which is preliminary data.</text>
</comment>
<organism evidence="18 19">
    <name type="scientific">Shewanella colwelliana</name>
    <name type="common">Alteromonas colwelliana</name>
    <dbReference type="NCBI Taxonomy" id="23"/>
    <lineage>
        <taxon>Bacteria</taxon>
        <taxon>Pseudomonadati</taxon>
        <taxon>Pseudomonadota</taxon>
        <taxon>Gammaproteobacteria</taxon>
        <taxon>Alteromonadales</taxon>
        <taxon>Shewanellaceae</taxon>
        <taxon>Shewanella</taxon>
    </lineage>
</organism>
<evidence type="ECO:0000256" key="10">
    <source>
        <dbReference type="ARBA" id="ARBA00022989"/>
    </source>
</evidence>
<comment type="subunit">
    <text evidence="5 16">Heterotrimer of an alpha, a beta and a gamma subunit.</text>
</comment>
<dbReference type="EMBL" id="BPEU01000005">
    <property type="protein sequence ID" value="GIU37728.1"/>
    <property type="molecule type" value="Genomic_DNA"/>
</dbReference>
<evidence type="ECO:0000256" key="11">
    <source>
        <dbReference type="ARBA" id="ARBA00023053"/>
    </source>
</evidence>
<evidence type="ECO:0000256" key="1">
    <source>
        <dbReference type="ARBA" id="ARBA00001959"/>
    </source>
</evidence>
<evidence type="ECO:0000256" key="2">
    <source>
        <dbReference type="ARBA" id="ARBA00003002"/>
    </source>
</evidence>
<keyword evidence="14 16" id="KW-0739">Sodium transport</keyword>
<evidence type="ECO:0000256" key="12">
    <source>
        <dbReference type="ARBA" id="ARBA00023065"/>
    </source>
</evidence>
<evidence type="ECO:0000256" key="5">
    <source>
        <dbReference type="ARBA" id="ARBA00011869"/>
    </source>
</evidence>
<keyword evidence="7 16" id="KW-1003">Cell membrane</keyword>
<keyword evidence="12 16" id="KW-0406">Ion transport</keyword>
<evidence type="ECO:0000313" key="18">
    <source>
        <dbReference type="EMBL" id="GIU37728.1"/>
    </source>
</evidence>
<keyword evidence="10 16" id="KW-1133">Transmembrane helix</keyword>
<sequence length="83" mass="8875">MDSIAQQVTDALGIMILGMGLVFIFLSTLILGVKLVAWKFGPKLHDVNAKPAARNGAEVKQGIDPKMVAVITAAIHQHRAKAQ</sequence>
<comment type="subcellular location">
    <subcellularLocation>
        <location evidence="3 16 17">Cell membrane</location>
        <topology evidence="3 16 17">Single-pass membrane protein</topology>
    </subcellularLocation>
</comment>
<keyword evidence="13 16" id="KW-0472">Membrane</keyword>